<comment type="caution">
    <text evidence="11">The sequence shown here is derived from an EMBL/GenBank/DDBJ whole genome shotgun (WGS) entry which is preliminary data.</text>
</comment>
<keyword evidence="2" id="KW-0813">Transport</keyword>
<dbReference type="OrthoDB" id="9771863at2"/>
<dbReference type="InterPro" id="IPR027417">
    <property type="entry name" value="P-loop_NTPase"/>
</dbReference>
<dbReference type="PROSITE" id="PS00211">
    <property type="entry name" value="ABC_TRANSPORTER_1"/>
    <property type="match status" value="1"/>
</dbReference>
<feature type="domain" description="ABC transporter" evidence="10">
    <location>
        <begin position="253"/>
        <end position="496"/>
    </location>
</feature>
<dbReference type="Proteomes" id="UP000318521">
    <property type="component" value="Unassembled WGS sequence"/>
</dbReference>
<keyword evidence="12" id="KW-1185">Reference proteome</keyword>
<evidence type="ECO:0000256" key="5">
    <source>
        <dbReference type="ARBA" id="ARBA00022737"/>
    </source>
</evidence>
<dbReference type="GO" id="GO:0005524">
    <property type="term" value="F:ATP binding"/>
    <property type="evidence" value="ECO:0007669"/>
    <property type="project" value="UniProtKB-KW"/>
</dbReference>
<dbReference type="CDD" id="cd03216">
    <property type="entry name" value="ABC_Carb_Monos_I"/>
    <property type="match status" value="1"/>
</dbReference>
<dbReference type="CDD" id="cd03215">
    <property type="entry name" value="ABC_Carb_Monos_II"/>
    <property type="match status" value="1"/>
</dbReference>
<comment type="subcellular location">
    <subcellularLocation>
        <location evidence="1">Cell membrane</location>
        <topology evidence="1">Peripheral membrane protein</topology>
    </subcellularLocation>
</comment>
<dbReference type="Gene3D" id="3.40.50.300">
    <property type="entry name" value="P-loop containing nucleotide triphosphate hydrolases"/>
    <property type="match status" value="2"/>
</dbReference>
<keyword evidence="8" id="KW-1278">Translocase</keyword>
<keyword evidence="7 11" id="KW-0067">ATP-binding</keyword>
<dbReference type="InterPro" id="IPR050107">
    <property type="entry name" value="ABC_carbohydrate_import_ATPase"/>
</dbReference>
<sequence length="496" mass="54789">MYMSVLLEMKKISKSFPGVRALHEVDFSVQQGEIHCLIGANGAGKSTLMKALAGVLKEDSGEILFNGESISVSKPSDSLDLGITTIYQELSLVEELTVGENVYIGRYFKKKSGLIDWKLIHEKTRDCLAFMEMDIHPKTRVGDLSMGKKQLVEIAKAIAADSKLIIMDEPSTALSEGEVEKLFHVMKELKKQGMTIIYISHKLDELYAIGDRVTVLRNGEYVLTEALEDITKQDLIKAITGRQLGESRVATSVEEKEEYVRVENFCNHKLKNISFEVKKGEILGLYGLVGAGRTEVLRAIYGADSIDAGSLTIDGKKRVIRSPKDAVKLGMGLLPENRKTEGAVLDLSITENAVLPSLGKFSSYSFLNGRKVKSKVKEAIKKLNVKTASQHTLMRQLSGGNQQKVIISKWLLHESELMLFDEPTQGIDIGAKAEIYDIMKELASKGTSVLVTSAEVDELLLVCDRVLVMFEGRIIKEFNQPSGYKSDILHAAVSGE</sequence>
<gene>
    <name evidence="11" type="ORF">FN960_02905</name>
</gene>
<feature type="domain" description="ABC transporter" evidence="10">
    <location>
        <begin position="7"/>
        <end position="243"/>
    </location>
</feature>
<reference evidence="11 12" key="1">
    <citation type="submission" date="2019-07" db="EMBL/GenBank/DDBJ databases">
        <authorList>
            <person name="Park Y.J."/>
            <person name="Jeong S.E."/>
            <person name="Jung H.S."/>
        </authorList>
    </citation>
    <scope>NUCLEOTIDE SEQUENCE [LARGE SCALE GENOMIC DNA]</scope>
    <source>
        <strain evidence="12">P16(2019)</strain>
    </source>
</reference>
<evidence type="ECO:0000256" key="8">
    <source>
        <dbReference type="ARBA" id="ARBA00022967"/>
    </source>
</evidence>
<evidence type="ECO:0000256" key="2">
    <source>
        <dbReference type="ARBA" id="ARBA00022448"/>
    </source>
</evidence>
<evidence type="ECO:0000259" key="10">
    <source>
        <dbReference type="PROSITE" id="PS50893"/>
    </source>
</evidence>
<evidence type="ECO:0000256" key="4">
    <source>
        <dbReference type="ARBA" id="ARBA00022597"/>
    </source>
</evidence>
<evidence type="ECO:0000256" key="1">
    <source>
        <dbReference type="ARBA" id="ARBA00004202"/>
    </source>
</evidence>
<protein>
    <submittedName>
        <fullName evidence="11">Sugar ABC transporter ATP-binding protein</fullName>
    </submittedName>
</protein>
<dbReference type="SMART" id="SM00382">
    <property type="entry name" value="AAA"/>
    <property type="match status" value="2"/>
</dbReference>
<evidence type="ECO:0000313" key="11">
    <source>
        <dbReference type="EMBL" id="TSB48519.1"/>
    </source>
</evidence>
<dbReference type="PANTHER" id="PTHR43790">
    <property type="entry name" value="CARBOHYDRATE TRANSPORT ATP-BINDING PROTEIN MG119-RELATED"/>
    <property type="match status" value="1"/>
</dbReference>
<keyword evidence="5" id="KW-0677">Repeat</keyword>
<dbReference type="AlphaFoldDB" id="A0A554A4A0"/>
<keyword evidence="4" id="KW-0762">Sugar transport</keyword>
<keyword evidence="9" id="KW-0472">Membrane</keyword>
<dbReference type="GO" id="GO:0005886">
    <property type="term" value="C:plasma membrane"/>
    <property type="evidence" value="ECO:0007669"/>
    <property type="project" value="UniProtKB-SubCell"/>
</dbReference>
<dbReference type="FunFam" id="3.40.50.300:FF:000127">
    <property type="entry name" value="Ribose import ATP-binding protein RbsA"/>
    <property type="match status" value="1"/>
</dbReference>
<dbReference type="InterPro" id="IPR003439">
    <property type="entry name" value="ABC_transporter-like_ATP-bd"/>
</dbReference>
<dbReference type="PROSITE" id="PS50893">
    <property type="entry name" value="ABC_TRANSPORTER_2"/>
    <property type="match status" value="2"/>
</dbReference>
<evidence type="ECO:0000256" key="6">
    <source>
        <dbReference type="ARBA" id="ARBA00022741"/>
    </source>
</evidence>
<dbReference type="Pfam" id="PF00005">
    <property type="entry name" value="ABC_tran"/>
    <property type="match status" value="2"/>
</dbReference>
<dbReference type="InterPro" id="IPR003593">
    <property type="entry name" value="AAA+_ATPase"/>
</dbReference>
<dbReference type="EMBL" id="VLXZ01000001">
    <property type="protein sequence ID" value="TSB48519.1"/>
    <property type="molecule type" value="Genomic_DNA"/>
</dbReference>
<keyword evidence="3" id="KW-1003">Cell membrane</keyword>
<dbReference type="InterPro" id="IPR017871">
    <property type="entry name" value="ABC_transporter-like_CS"/>
</dbReference>
<proteinExistence type="predicted"/>
<dbReference type="SUPFAM" id="SSF52540">
    <property type="entry name" value="P-loop containing nucleoside triphosphate hydrolases"/>
    <property type="match status" value="2"/>
</dbReference>
<name>A0A554A4A0_9BACI</name>
<dbReference type="GO" id="GO:0016887">
    <property type="term" value="F:ATP hydrolysis activity"/>
    <property type="evidence" value="ECO:0007669"/>
    <property type="project" value="InterPro"/>
</dbReference>
<keyword evidence="6" id="KW-0547">Nucleotide-binding</keyword>
<evidence type="ECO:0000313" key="12">
    <source>
        <dbReference type="Proteomes" id="UP000318521"/>
    </source>
</evidence>
<organism evidence="11 12">
    <name type="scientific">Alkalicoccobacillus porphyridii</name>
    <dbReference type="NCBI Taxonomy" id="2597270"/>
    <lineage>
        <taxon>Bacteria</taxon>
        <taxon>Bacillati</taxon>
        <taxon>Bacillota</taxon>
        <taxon>Bacilli</taxon>
        <taxon>Bacillales</taxon>
        <taxon>Bacillaceae</taxon>
        <taxon>Alkalicoccobacillus</taxon>
    </lineage>
</organism>
<evidence type="ECO:0000256" key="7">
    <source>
        <dbReference type="ARBA" id="ARBA00022840"/>
    </source>
</evidence>
<evidence type="ECO:0000256" key="3">
    <source>
        <dbReference type="ARBA" id="ARBA00022475"/>
    </source>
</evidence>
<accession>A0A554A4A0</accession>
<dbReference type="PANTHER" id="PTHR43790:SF3">
    <property type="entry name" value="D-ALLOSE IMPORT ATP-BINDING PROTEIN ALSA-RELATED"/>
    <property type="match status" value="1"/>
</dbReference>
<evidence type="ECO:0000256" key="9">
    <source>
        <dbReference type="ARBA" id="ARBA00023136"/>
    </source>
</evidence>